<protein>
    <recommendedName>
        <fullName evidence="1">DUF6286 domain-containing protein</fullName>
    </recommendedName>
</protein>
<proteinExistence type="predicted"/>
<sequence length="69" mass="7406">MLGGAAGRVDGVRAAGARVRGWHADVTVRTDLRDTAVLRERVRAAAEQEIARLAPAHPMSLRVRVHGPT</sequence>
<dbReference type="EMBL" id="QFZU02000231">
    <property type="protein sequence ID" value="RGA00656.1"/>
    <property type="molecule type" value="Genomic_DNA"/>
</dbReference>
<dbReference type="Pfam" id="PF19803">
    <property type="entry name" value="DUF6286"/>
    <property type="match status" value="1"/>
</dbReference>
<accession>A0ABX9L9M0</accession>
<dbReference type="InterPro" id="IPR046253">
    <property type="entry name" value="DUF6286"/>
</dbReference>
<dbReference type="Proteomes" id="UP000262538">
    <property type="component" value="Unassembled WGS sequence"/>
</dbReference>
<organism evidence="2 3">
    <name type="scientific">Microbispora triticiradicis</name>
    <dbReference type="NCBI Taxonomy" id="2200763"/>
    <lineage>
        <taxon>Bacteria</taxon>
        <taxon>Bacillati</taxon>
        <taxon>Actinomycetota</taxon>
        <taxon>Actinomycetes</taxon>
        <taxon>Streptosporangiales</taxon>
        <taxon>Streptosporangiaceae</taxon>
        <taxon>Microbispora</taxon>
    </lineage>
</organism>
<evidence type="ECO:0000313" key="3">
    <source>
        <dbReference type="Proteomes" id="UP000262538"/>
    </source>
</evidence>
<feature type="domain" description="DUF6286" evidence="1">
    <location>
        <begin position="2"/>
        <end position="66"/>
    </location>
</feature>
<comment type="caution">
    <text evidence="2">The sequence shown here is derived from an EMBL/GenBank/DDBJ whole genome shotgun (WGS) entry which is preliminary data.</text>
</comment>
<evidence type="ECO:0000313" key="2">
    <source>
        <dbReference type="EMBL" id="RGA00656.1"/>
    </source>
</evidence>
<gene>
    <name evidence="2" type="ORF">DI270_033650</name>
</gene>
<keyword evidence="3" id="KW-1185">Reference proteome</keyword>
<reference evidence="2 3" key="1">
    <citation type="submission" date="2018-08" db="EMBL/GenBank/DDBJ databases">
        <title>Microbispora. triticiradicis sp. nov., a novel actinomycete isolated from the root of wheat (Triticum aestivum L.)).</title>
        <authorList>
            <person name="Han C."/>
        </authorList>
    </citation>
    <scope>NUCLEOTIDE SEQUENCE [LARGE SCALE GENOMIC DNA]</scope>
    <source>
        <strain evidence="2 3">NEAU-HRDPA2-9</strain>
    </source>
</reference>
<name>A0ABX9L9M0_9ACTN</name>
<evidence type="ECO:0000259" key="1">
    <source>
        <dbReference type="Pfam" id="PF19803"/>
    </source>
</evidence>